<dbReference type="RefSeq" id="WP_015233358.1">
    <property type="nucleotide sequence ID" value="NZ_FORO01000065.1"/>
</dbReference>
<evidence type="ECO:0000313" key="4">
    <source>
        <dbReference type="Proteomes" id="UP000182829"/>
    </source>
</evidence>
<dbReference type="Proteomes" id="UP000182829">
    <property type="component" value="Unassembled WGS sequence"/>
</dbReference>
<dbReference type="Pfam" id="PF24351">
    <property type="entry name" value="DUF7511"/>
    <property type="match status" value="1"/>
</dbReference>
<dbReference type="InterPro" id="IPR055933">
    <property type="entry name" value="DUF7511"/>
</dbReference>
<feature type="domain" description="DUF7511" evidence="2">
    <location>
        <begin position="41"/>
        <end position="85"/>
    </location>
</feature>
<evidence type="ECO:0000313" key="3">
    <source>
        <dbReference type="EMBL" id="SFJ72115.1"/>
    </source>
</evidence>
<dbReference type="EMBL" id="FORO01000065">
    <property type="protein sequence ID" value="SFJ72115.1"/>
    <property type="molecule type" value="Genomic_DNA"/>
</dbReference>
<feature type="region of interest" description="Disordered" evidence="1">
    <location>
        <begin position="1"/>
        <end position="35"/>
    </location>
</feature>
<name>A0A1I3TMQ2_9EURY</name>
<dbReference type="AlphaFoldDB" id="A0A1I3TMQ2"/>
<organism evidence="3 4">
    <name type="scientific">Natronobacterium gregoryi</name>
    <dbReference type="NCBI Taxonomy" id="44930"/>
    <lineage>
        <taxon>Archaea</taxon>
        <taxon>Methanobacteriati</taxon>
        <taxon>Methanobacteriota</taxon>
        <taxon>Stenosarchaea group</taxon>
        <taxon>Halobacteria</taxon>
        <taxon>Halobacteriales</taxon>
        <taxon>Natrialbaceae</taxon>
        <taxon>Natronobacterium</taxon>
    </lineage>
</organism>
<gene>
    <name evidence="3" type="ORF">SAMN05443661_1659</name>
</gene>
<evidence type="ECO:0000256" key="1">
    <source>
        <dbReference type="SAM" id="MobiDB-lite"/>
    </source>
</evidence>
<evidence type="ECO:0000259" key="2">
    <source>
        <dbReference type="Pfam" id="PF24351"/>
    </source>
</evidence>
<protein>
    <recommendedName>
        <fullName evidence="2">DUF7511 domain-containing protein</fullName>
    </recommendedName>
</protein>
<accession>A0A1I3TMQ2</accession>
<reference evidence="3 4" key="1">
    <citation type="submission" date="2016-10" db="EMBL/GenBank/DDBJ databases">
        <authorList>
            <person name="de Groot N.N."/>
        </authorList>
    </citation>
    <scope>NUCLEOTIDE SEQUENCE [LARGE SCALE GENOMIC DNA]</scope>
    <source>
        <strain evidence="3 4">SP2</strain>
    </source>
</reference>
<sequence>MSHDVTSHDADGEPDADGRSTATGPKAGGDDPATLEVSPCYQAYLERHDDRVDSCTIYSAVTAESAREQWIRAWGEAFVSRENAR</sequence>
<proteinExistence type="predicted"/>
<feature type="compositionally biased region" description="Basic and acidic residues" evidence="1">
    <location>
        <begin position="1"/>
        <end position="11"/>
    </location>
</feature>